<gene>
    <name evidence="1" type="ORF">RRG08_062594</name>
</gene>
<proteinExistence type="predicted"/>
<dbReference type="AlphaFoldDB" id="A0AAE0Z061"/>
<protein>
    <submittedName>
        <fullName evidence="1">Uncharacterized protein</fullName>
    </submittedName>
</protein>
<dbReference type="Proteomes" id="UP001283361">
    <property type="component" value="Unassembled WGS sequence"/>
</dbReference>
<reference evidence="1" key="1">
    <citation type="journal article" date="2023" name="G3 (Bethesda)">
        <title>A reference genome for the long-term kleptoplast-retaining sea slug Elysia crispata morphotype clarki.</title>
        <authorList>
            <person name="Eastman K.E."/>
            <person name="Pendleton A.L."/>
            <person name="Shaikh M.A."/>
            <person name="Suttiyut T."/>
            <person name="Ogas R."/>
            <person name="Tomko P."/>
            <person name="Gavelis G."/>
            <person name="Widhalm J.R."/>
            <person name="Wisecaver J.H."/>
        </authorList>
    </citation>
    <scope>NUCLEOTIDE SEQUENCE</scope>
    <source>
        <strain evidence="1">ECLA1</strain>
    </source>
</reference>
<keyword evidence="2" id="KW-1185">Reference proteome</keyword>
<organism evidence="1 2">
    <name type="scientific">Elysia crispata</name>
    <name type="common">lettuce slug</name>
    <dbReference type="NCBI Taxonomy" id="231223"/>
    <lineage>
        <taxon>Eukaryota</taxon>
        <taxon>Metazoa</taxon>
        <taxon>Spiralia</taxon>
        <taxon>Lophotrochozoa</taxon>
        <taxon>Mollusca</taxon>
        <taxon>Gastropoda</taxon>
        <taxon>Heterobranchia</taxon>
        <taxon>Euthyneura</taxon>
        <taxon>Panpulmonata</taxon>
        <taxon>Sacoglossa</taxon>
        <taxon>Placobranchoidea</taxon>
        <taxon>Plakobranchidae</taxon>
        <taxon>Elysia</taxon>
    </lineage>
</organism>
<sequence>MKQWTGQLHGEGNPGSARRIFGRMLAWKPEDPTVTQPVTGTNWWGRPGLNLRILQQHNLLQAPTGGVGLD</sequence>
<name>A0AAE0Z061_9GAST</name>
<evidence type="ECO:0000313" key="1">
    <source>
        <dbReference type="EMBL" id="KAK3759447.1"/>
    </source>
</evidence>
<comment type="caution">
    <text evidence="1">The sequence shown here is derived from an EMBL/GenBank/DDBJ whole genome shotgun (WGS) entry which is preliminary data.</text>
</comment>
<accession>A0AAE0Z061</accession>
<dbReference type="EMBL" id="JAWDGP010005120">
    <property type="protein sequence ID" value="KAK3759447.1"/>
    <property type="molecule type" value="Genomic_DNA"/>
</dbReference>
<evidence type="ECO:0000313" key="2">
    <source>
        <dbReference type="Proteomes" id="UP001283361"/>
    </source>
</evidence>